<dbReference type="GeneID" id="113214742"/>
<dbReference type="AlphaFoldDB" id="A0A9C6XVM4"/>
<evidence type="ECO:0000256" key="1">
    <source>
        <dbReference type="SAM" id="MobiDB-lite"/>
    </source>
</evidence>
<dbReference type="Proteomes" id="UP000504606">
    <property type="component" value="Unplaced"/>
</dbReference>
<feature type="region of interest" description="Disordered" evidence="1">
    <location>
        <begin position="1"/>
        <end position="38"/>
    </location>
</feature>
<sequence length="294" mass="31818">MASTSQLSPSKHSKSATPTNKTPSWTIQTVTDQPSGFTVTSPVLKECAANNGVSVSLVDTPSRKRLSSTPRLSPSKHFKSTSPSKLPSWTIKSIPVKSPSRPLENTEISRCSPKPVDVTPRKLISSWTVHAAENISTSDRGHNNFISGNFISPFYFHFFFLKWQSIFLFFNVLGQSVGSPADKAHARKVSCGSEATPSLTVNDTGTPNKLLSLHGTHSKTNNVQKQNINLGKSIDKDNSPSKTIGNTNSLSSKQISAKVQKQNISLEKSIDKNNSPSKTIANKNGLSSKQISAK</sequence>
<proteinExistence type="predicted"/>
<feature type="region of interest" description="Disordered" evidence="1">
    <location>
        <begin position="60"/>
        <end position="93"/>
    </location>
</feature>
<evidence type="ECO:0000313" key="2">
    <source>
        <dbReference type="Proteomes" id="UP000504606"/>
    </source>
</evidence>
<feature type="region of interest" description="Disordered" evidence="1">
    <location>
        <begin position="231"/>
        <end position="294"/>
    </location>
</feature>
<gene>
    <name evidence="3" type="primary">LOC113214742</name>
</gene>
<keyword evidence="2" id="KW-1185">Reference proteome</keyword>
<feature type="compositionally biased region" description="Polar residues" evidence="1">
    <location>
        <begin position="240"/>
        <end position="294"/>
    </location>
</feature>
<protein>
    <submittedName>
        <fullName evidence="3">Uncharacterized protein LOC113214742</fullName>
    </submittedName>
</protein>
<feature type="non-terminal residue" evidence="3">
    <location>
        <position position="294"/>
    </location>
</feature>
<dbReference type="KEGG" id="foc:113214742"/>
<dbReference type="RefSeq" id="XP_052132507.1">
    <property type="nucleotide sequence ID" value="XM_052276547.1"/>
</dbReference>
<name>A0A9C6XVM4_FRAOC</name>
<feature type="compositionally biased region" description="Polar residues" evidence="1">
    <location>
        <begin position="80"/>
        <end position="91"/>
    </location>
</feature>
<organism evidence="2 3">
    <name type="scientific">Frankliniella occidentalis</name>
    <name type="common">Western flower thrips</name>
    <name type="synonym">Euthrips occidentalis</name>
    <dbReference type="NCBI Taxonomy" id="133901"/>
    <lineage>
        <taxon>Eukaryota</taxon>
        <taxon>Metazoa</taxon>
        <taxon>Ecdysozoa</taxon>
        <taxon>Arthropoda</taxon>
        <taxon>Hexapoda</taxon>
        <taxon>Insecta</taxon>
        <taxon>Pterygota</taxon>
        <taxon>Neoptera</taxon>
        <taxon>Paraneoptera</taxon>
        <taxon>Thysanoptera</taxon>
        <taxon>Terebrantia</taxon>
        <taxon>Thripoidea</taxon>
        <taxon>Thripidae</taxon>
        <taxon>Frankliniella</taxon>
    </lineage>
</organism>
<reference evidence="3" key="1">
    <citation type="submission" date="2025-08" db="UniProtKB">
        <authorList>
            <consortium name="RefSeq"/>
        </authorList>
    </citation>
    <scope>IDENTIFICATION</scope>
    <source>
        <tissue evidence="3">Whole organism</tissue>
    </source>
</reference>
<evidence type="ECO:0000313" key="3">
    <source>
        <dbReference type="RefSeq" id="XP_052132507.1"/>
    </source>
</evidence>
<accession>A0A9C6XVM4</accession>